<evidence type="ECO:0000313" key="3">
    <source>
        <dbReference type="Proteomes" id="UP000033111"/>
    </source>
</evidence>
<gene>
    <name evidence="2" type="ORF">MSSIT_3462</name>
</gene>
<evidence type="ECO:0000256" key="1">
    <source>
        <dbReference type="ARBA" id="ARBA00009746"/>
    </source>
</evidence>
<keyword evidence="3" id="KW-1185">Reference proteome</keyword>
<evidence type="ECO:0000313" key="2">
    <source>
        <dbReference type="EMBL" id="AKB30181.1"/>
    </source>
</evidence>
<dbReference type="InterPro" id="IPR008887">
    <property type="entry name" value="UPF0228"/>
</dbReference>
<name>A0A0E3L9F5_9EURY</name>
<accession>A0A0E3L9F5</accession>
<dbReference type="KEGG" id="msw:MSSIT_3462"/>
<proteinExistence type="inferred from homology"/>
<reference evidence="2 3" key="1">
    <citation type="submission" date="2014-07" db="EMBL/GenBank/DDBJ databases">
        <title>Methanogenic archaea and the global carbon cycle.</title>
        <authorList>
            <person name="Henriksen J.R."/>
            <person name="Luke J."/>
            <person name="Reinhart S."/>
            <person name="Benedict M.N."/>
            <person name="Youngblut N.D."/>
            <person name="Metcalf M.E."/>
            <person name="Whitaker R.J."/>
            <person name="Metcalf W.W."/>
        </authorList>
    </citation>
    <scope>NUCLEOTIDE SEQUENCE [LARGE SCALE GENOMIC DNA]</scope>
    <source>
        <strain evidence="2 3">T4/M</strain>
    </source>
</reference>
<sequence>MCYIHFKDGSTDLVVGKNCILEKDAIRIKNELEANEKVLSLGLDYIQG</sequence>
<organism evidence="2 3">
    <name type="scientific">Methanosarcina siciliae T4/M</name>
    <dbReference type="NCBI Taxonomy" id="1434120"/>
    <lineage>
        <taxon>Archaea</taxon>
        <taxon>Methanobacteriati</taxon>
        <taxon>Methanobacteriota</taxon>
        <taxon>Stenosarchaea group</taxon>
        <taxon>Methanomicrobia</taxon>
        <taxon>Methanosarcinales</taxon>
        <taxon>Methanosarcinaceae</taxon>
        <taxon>Methanosarcina</taxon>
    </lineage>
</organism>
<protein>
    <submittedName>
        <fullName evidence="2">Uncharacterized protein</fullName>
    </submittedName>
</protein>
<dbReference type="PATRIC" id="fig|1434120.4.peg.4482"/>
<dbReference type="Proteomes" id="UP000033111">
    <property type="component" value="Chromosome"/>
</dbReference>
<comment type="similarity">
    <text evidence="1">Belongs to the UPF0228 family.</text>
</comment>
<dbReference type="Pfam" id="PF05727">
    <property type="entry name" value="UPF0228"/>
    <property type="match status" value="1"/>
</dbReference>
<dbReference type="HOGENOM" id="CLU_3057148_0_0_2"/>
<dbReference type="EMBL" id="CP009506">
    <property type="protein sequence ID" value="AKB30181.1"/>
    <property type="molecule type" value="Genomic_DNA"/>
</dbReference>
<dbReference type="AlphaFoldDB" id="A0A0E3L9F5"/>